<feature type="transmembrane region" description="Helical" evidence="6">
    <location>
        <begin position="188"/>
        <end position="208"/>
    </location>
</feature>
<reference evidence="8 9" key="1">
    <citation type="submission" date="2016-10" db="EMBL/GenBank/DDBJ databases">
        <authorList>
            <person name="de Groot N.N."/>
        </authorList>
    </citation>
    <scope>NUCLEOTIDE SEQUENCE [LARGE SCALE GENOMIC DNA]</scope>
    <source>
        <strain evidence="8 9">DSM 21771</strain>
    </source>
</reference>
<protein>
    <recommendedName>
        <fullName evidence="6">TVP38/TMEM64 family membrane protein</fullName>
    </recommendedName>
</protein>
<evidence type="ECO:0000313" key="9">
    <source>
        <dbReference type="Proteomes" id="UP000198853"/>
    </source>
</evidence>
<name>A0A1G8QHX9_9BACI</name>
<evidence type="ECO:0000256" key="2">
    <source>
        <dbReference type="ARBA" id="ARBA00022475"/>
    </source>
</evidence>
<dbReference type="RefSeq" id="WP_090399172.1">
    <property type="nucleotide sequence ID" value="NZ_FNEN01000012.1"/>
</dbReference>
<feature type="domain" description="VTT" evidence="7">
    <location>
        <begin position="61"/>
        <end position="178"/>
    </location>
</feature>
<keyword evidence="3 6" id="KW-0812">Transmembrane</keyword>
<dbReference type="EMBL" id="FNEN01000012">
    <property type="protein sequence ID" value="SDJ04399.1"/>
    <property type="molecule type" value="Genomic_DNA"/>
</dbReference>
<dbReference type="Pfam" id="PF09335">
    <property type="entry name" value="VTT_dom"/>
    <property type="match status" value="1"/>
</dbReference>
<feature type="transmembrane region" description="Helical" evidence="6">
    <location>
        <begin position="158"/>
        <end position="176"/>
    </location>
</feature>
<keyword evidence="2 6" id="KW-1003">Cell membrane</keyword>
<feature type="transmembrane region" description="Helical" evidence="6">
    <location>
        <begin position="127"/>
        <end position="152"/>
    </location>
</feature>
<keyword evidence="5 6" id="KW-0472">Membrane</keyword>
<evidence type="ECO:0000256" key="5">
    <source>
        <dbReference type="ARBA" id="ARBA00023136"/>
    </source>
</evidence>
<evidence type="ECO:0000256" key="4">
    <source>
        <dbReference type="ARBA" id="ARBA00022989"/>
    </source>
</evidence>
<organism evidence="8 9">
    <name type="scientific">Natribacillus halophilus</name>
    <dbReference type="NCBI Taxonomy" id="549003"/>
    <lineage>
        <taxon>Bacteria</taxon>
        <taxon>Bacillati</taxon>
        <taxon>Bacillota</taxon>
        <taxon>Bacilli</taxon>
        <taxon>Bacillales</taxon>
        <taxon>Bacillaceae</taxon>
        <taxon>Natribacillus</taxon>
    </lineage>
</organism>
<comment type="subcellular location">
    <subcellularLocation>
        <location evidence="1 6">Cell membrane</location>
        <topology evidence="1 6">Multi-pass membrane protein</topology>
    </subcellularLocation>
</comment>
<dbReference type="PANTHER" id="PTHR12677">
    <property type="entry name" value="GOLGI APPARATUS MEMBRANE PROTEIN TVP38-RELATED"/>
    <property type="match status" value="1"/>
</dbReference>
<dbReference type="PANTHER" id="PTHR12677:SF59">
    <property type="entry name" value="GOLGI APPARATUS MEMBRANE PROTEIN TVP38-RELATED"/>
    <property type="match status" value="1"/>
</dbReference>
<keyword evidence="9" id="KW-1185">Reference proteome</keyword>
<proteinExistence type="inferred from homology"/>
<dbReference type="InterPro" id="IPR032816">
    <property type="entry name" value="VTT_dom"/>
</dbReference>
<comment type="caution">
    <text evidence="6">Lacks conserved residue(s) required for the propagation of feature annotation.</text>
</comment>
<dbReference type="InterPro" id="IPR015414">
    <property type="entry name" value="TMEM64"/>
</dbReference>
<comment type="similarity">
    <text evidence="6">Belongs to the TVP38/TMEM64 family.</text>
</comment>
<evidence type="ECO:0000256" key="1">
    <source>
        <dbReference type="ARBA" id="ARBA00004651"/>
    </source>
</evidence>
<feature type="transmembrane region" description="Helical" evidence="6">
    <location>
        <begin position="34"/>
        <end position="52"/>
    </location>
</feature>
<gene>
    <name evidence="8" type="ORF">SAMN04488123_11252</name>
</gene>
<accession>A0A1G8QHX9</accession>
<evidence type="ECO:0000259" key="7">
    <source>
        <dbReference type="Pfam" id="PF09335"/>
    </source>
</evidence>
<sequence>MSAGKIKSILGIVALGLIIYMASPVGDEWSPAGIRHYIENFGIFAPLLFLLLSALRPVFFIPASVLGFAGGLLFGLWGGVMLTGIGSLLAATIGYYLAQYLGGQWIERKMQGGRLLAFRNQLFRYGFYYVLFLRLVPMLSFDLISYICGFARMPFPKYMAATAIGIWPGTVFFTLMGTSVAAGDLGMLLLILGIALLLFMVGTIYYAGKRKWANG</sequence>
<dbReference type="GO" id="GO:0005886">
    <property type="term" value="C:plasma membrane"/>
    <property type="evidence" value="ECO:0007669"/>
    <property type="project" value="UniProtKB-SubCell"/>
</dbReference>
<evidence type="ECO:0000256" key="3">
    <source>
        <dbReference type="ARBA" id="ARBA00022692"/>
    </source>
</evidence>
<dbReference type="AlphaFoldDB" id="A0A1G8QHX9"/>
<dbReference type="OrthoDB" id="9812980at2"/>
<evidence type="ECO:0000313" key="8">
    <source>
        <dbReference type="EMBL" id="SDJ04399.1"/>
    </source>
</evidence>
<dbReference type="Proteomes" id="UP000198853">
    <property type="component" value="Unassembled WGS sequence"/>
</dbReference>
<keyword evidence="4 6" id="KW-1133">Transmembrane helix</keyword>
<evidence type="ECO:0000256" key="6">
    <source>
        <dbReference type="RuleBase" id="RU366058"/>
    </source>
</evidence>